<organism evidence="1">
    <name type="scientific">marine metagenome</name>
    <dbReference type="NCBI Taxonomy" id="408172"/>
    <lineage>
        <taxon>unclassified sequences</taxon>
        <taxon>metagenomes</taxon>
        <taxon>ecological metagenomes</taxon>
    </lineage>
</organism>
<proteinExistence type="predicted"/>
<evidence type="ECO:0000313" key="1">
    <source>
        <dbReference type="EMBL" id="SVA37132.1"/>
    </source>
</evidence>
<gene>
    <name evidence="1" type="ORF">METZ01_LOCUS89986</name>
</gene>
<accession>A0A381V9V2</accession>
<dbReference type="EMBL" id="UINC01008242">
    <property type="protein sequence ID" value="SVA37132.1"/>
    <property type="molecule type" value="Genomic_DNA"/>
</dbReference>
<reference evidence="1" key="1">
    <citation type="submission" date="2018-05" db="EMBL/GenBank/DDBJ databases">
        <authorList>
            <person name="Lanie J.A."/>
            <person name="Ng W.-L."/>
            <person name="Kazmierczak K.M."/>
            <person name="Andrzejewski T.M."/>
            <person name="Davidsen T.M."/>
            <person name="Wayne K.J."/>
            <person name="Tettelin H."/>
            <person name="Glass J.I."/>
            <person name="Rusch D."/>
            <person name="Podicherti R."/>
            <person name="Tsui H.-C.T."/>
            <person name="Winkler M.E."/>
        </authorList>
    </citation>
    <scope>NUCLEOTIDE SEQUENCE</scope>
</reference>
<dbReference type="AlphaFoldDB" id="A0A381V9V2"/>
<dbReference type="InterPro" id="IPR043804">
    <property type="entry name" value="DUF5871"/>
</dbReference>
<sequence length="241" mass="28502">MYSIKKCEDIDIEQFNFQLPKKLNNKYISSVLLDDKTSFIQLKNVKTLSGFYNIDGKYKIDIILDDESYYNFFMNLEMLCIHRVHQHYPKWFGIESDGDTLDSSFISFLKLKGMDTILTLPIELDDDELECEVYNSEKQRVSCSSVKQDDIISLIIRFNGIQFSRNKFATYWSISQIKINKEEENIELGKLEKNIYHFIESSSDSESYNDDDDIDYLQEHEYIVENLTKNYKTKELLNNIN</sequence>
<protein>
    <submittedName>
        <fullName evidence="1">Uncharacterized protein</fullName>
    </submittedName>
</protein>
<name>A0A381V9V2_9ZZZZ</name>
<dbReference type="Pfam" id="PF19196">
    <property type="entry name" value="DUF5871"/>
    <property type="match status" value="1"/>
</dbReference>